<evidence type="ECO:0000313" key="1">
    <source>
        <dbReference type="EMBL" id="GFY98837.1"/>
    </source>
</evidence>
<proteinExistence type="predicted"/>
<keyword evidence="2" id="KW-1185">Reference proteome</keyword>
<organism evidence="1 2">
    <name type="scientific">Actinidia rufa</name>
    <dbReference type="NCBI Taxonomy" id="165716"/>
    <lineage>
        <taxon>Eukaryota</taxon>
        <taxon>Viridiplantae</taxon>
        <taxon>Streptophyta</taxon>
        <taxon>Embryophyta</taxon>
        <taxon>Tracheophyta</taxon>
        <taxon>Spermatophyta</taxon>
        <taxon>Magnoliopsida</taxon>
        <taxon>eudicotyledons</taxon>
        <taxon>Gunneridae</taxon>
        <taxon>Pentapetalae</taxon>
        <taxon>asterids</taxon>
        <taxon>Ericales</taxon>
        <taxon>Actinidiaceae</taxon>
        <taxon>Actinidia</taxon>
    </lineage>
</organism>
<dbReference type="OrthoDB" id="684536at2759"/>
<dbReference type="EMBL" id="BJWL01000013">
    <property type="protein sequence ID" value="GFY98837.1"/>
    <property type="molecule type" value="Genomic_DNA"/>
</dbReference>
<accession>A0A7J0FLM7</accession>
<reference evidence="1 2" key="1">
    <citation type="submission" date="2019-07" db="EMBL/GenBank/DDBJ databases">
        <title>De Novo Assembly of kiwifruit Actinidia rufa.</title>
        <authorList>
            <person name="Sugita-Konishi S."/>
            <person name="Sato K."/>
            <person name="Mori E."/>
            <person name="Abe Y."/>
            <person name="Kisaki G."/>
            <person name="Hamano K."/>
            <person name="Suezawa K."/>
            <person name="Otani M."/>
            <person name="Fukuda T."/>
            <person name="Manabe T."/>
            <person name="Gomi K."/>
            <person name="Tabuchi M."/>
            <person name="Akimitsu K."/>
            <person name="Kataoka I."/>
        </authorList>
    </citation>
    <scope>NUCLEOTIDE SEQUENCE [LARGE SCALE GENOMIC DNA]</scope>
    <source>
        <strain evidence="2">cv. Fuchu</strain>
    </source>
</reference>
<sequence length="66" mass="7246">MTVPVVPRKVWNGELTALDNGDDDDEMLPPHEIVARGSAPLKGTYLDLVYSLSQPLRVSELLLVSN</sequence>
<name>A0A7J0FLM7_9ERIC</name>
<gene>
    <name evidence="1" type="ORF">Acr_13g0002380</name>
</gene>
<comment type="caution">
    <text evidence="1">The sequence shown here is derived from an EMBL/GenBank/DDBJ whole genome shotgun (WGS) entry which is preliminary data.</text>
</comment>
<dbReference type="AlphaFoldDB" id="A0A7J0FLM7"/>
<evidence type="ECO:0000313" key="2">
    <source>
        <dbReference type="Proteomes" id="UP000585474"/>
    </source>
</evidence>
<dbReference type="Proteomes" id="UP000585474">
    <property type="component" value="Unassembled WGS sequence"/>
</dbReference>
<protein>
    <submittedName>
        <fullName evidence="1">Uncharacterized protein</fullName>
    </submittedName>
</protein>